<evidence type="ECO:0000313" key="10">
    <source>
        <dbReference type="Proteomes" id="UP000005408"/>
    </source>
</evidence>
<dbReference type="AlphaFoldDB" id="A0A8W8N7Q7"/>
<feature type="domain" description="LIM zinc-binding" evidence="8">
    <location>
        <begin position="22"/>
        <end position="82"/>
    </location>
</feature>
<dbReference type="GO" id="GO:0005634">
    <property type="term" value="C:nucleus"/>
    <property type="evidence" value="ECO:0007669"/>
    <property type="project" value="UniProtKB-SubCell"/>
</dbReference>
<evidence type="ECO:0000313" key="9">
    <source>
        <dbReference type="EnsemblMetazoa" id="G5005.7:cds"/>
    </source>
</evidence>
<dbReference type="GO" id="GO:0045214">
    <property type="term" value="P:sarcomere organization"/>
    <property type="evidence" value="ECO:0007669"/>
    <property type="project" value="TreeGrafter"/>
</dbReference>
<dbReference type="GO" id="GO:0030018">
    <property type="term" value="C:Z disc"/>
    <property type="evidence" value="ECO:0007669"/>
    <property type="project" value="TreeGrafter"/>
</dbReference>
<dbReference type="InterPro" id="IPR001781">
    <property type="entry name" value="Znf_LIM"/>
</dbReference>
<keyword evidence="4 7" id="KW-0862">Zinc</keyword>
<comment type="subcellular location">
    <subcellularLocation>
        <location evidence="1">Nucleus</location>
    </subcellularLocation>
</comment>
<dbReference type="GO" id="GO:0046872">
    <property type="term" value="F:metal ion binding"/>
    <property type="evidence" value="ECO:0007669"/>
    <property type="project" value="UniProtKB-KW"/>
</dbReference>
<keyword evidence="10" id="KW-1185">Reference proteome</keyword>
<dbReference type="Gene3D" id="2.10.110.10">
    <property type="entry name" value="Cysteine Rich Protein"/>
    <property type="match status" value="4"/>
</dbReference>
<reference evidence="9" key="1">
    <citation type="submission" date="2022-08" db="UniProtKB">
        <authorList>
            <consortium name="EnsemblMetazoa"/>
        </authorList>
    </citation>
    <scope>IDENTIFICATION</scope>
    <source>
        <strain evidence="9">05x7-T-G4-1.051#20</strain>
    </source>
</reference>
<evidence type="ECO:0000256" key="1">
    <source>
        <dbReference type="ARBA" id="ARBA00004123"/>
    </source>
</evidence>
<keyword evidence="5 7" id="KW-0440">LIM domain</keyword>
<evidence type="ECO:0000256" key="7">
    <source>
        <dbReference type="PROSITE-ProRule" id="PRU00125"/>
    </source>
</evidence>
<dbReference type="PANTHER" id="PTHR24215:SF35">
    <property type="entry name" value="MUSCLE LIM PROTEIN MLP84B"/>
    <property type="match status" value="1"/>
</dbReference>
<proteinExistence type="predicted"/>
<evidence type="ECO:0000259" key="8">
    <source>
        <dbReference type="PROSITE" id="PS50023"/>
    </source>
</evidence>
<evidence type="ECO:0000256" key="3">
    <source>
        <dbReference type="ARBA" id="ARBA00022737"/>
    </source>
</evidence>
<dbReference type="EnsemblMetazoa" id="G5005.4">
    <property type="protein sequence ID" value="G5005.4:cds"/>
    <property type="gene ID" value="G5005"/>
</dbReference>
<dbReference type="GO" id="GO:0042805">
    <property type="term" value="F:actinin binding"/>
    <property type="evidence" value="ECO:0007669"/>
    <property type="project" value="TreeGrafter"/>
</dbReference>
<keyword evidence="3" id="KW-0677">Repeat</keyword>
<keyword evidence="6" id="KW-0539">Nucleus</keyword>
<dbReference type="CDD" id="cd09326">
    <property type="entry name" value="LIM_CRP_like"/>
    <property type="match status" value="4"/>
</dbReference>
<name>A0A8W8N7Q7_MAGGI</name>
<dbReference type="EnsemblMetazoa" id="G5005.7">
    <property type="protein sequence ID" value="G5005.7:cds"/>
    <property type="gene ID" value="G5005"/>
</dbReference>
<dbReference type="Pfam" id="PF00412">
    <property type="entry name" value="LIM"/>
    <property type="match status" value="4"/>
</dbReference>
<dbReference type="PROSITE" id="PS00478">
    <property type="entry name" value="LIM_DOMAIN_1"/>
    <property type="match status" value="4"/>
</dbReference>
<dbReference type="PROSITE" id="PS50023">
    <property type="entry name" value="LIM_DOMAIN_2"/>
    <property type="match status" value="4"/>
</dbReference>
<organism evidence="9 10">
    <name type="scientific">Magallana gigas</name>
    <name type="common">Pacific oyster</name>
    <name type="synonym">Crassostrea gigas</name>
    <dbReference type="NCBI Taxonomy" id="29159"/>
    <lineage>
        <taxon>Eukaryota</taxon>
        <taxon>Metazoa</taxon>
        <taxon>Spiralia</taxon>
        <taxon>Lophotrochozoa</taxon>
        <taxon>Mollusca</taxon>
        <taxon>Bivalvia</taxon>
        <taxon>Autobranchia</taxon>
        <taxon>Pteriomorphia</taxon>
        <taxon>Ostreida</taxon>
        <taxon>Ostreoidea</taxon>
        <taxon>Ostreidae</taxon>
        <taxon>Magallana</taxon>
    </lineage>
</organism>
<protein>
    <recommendedName>
        <fullName evidence="8">LIM zinc-binding domain-containing protein</fullName>
    </recommendedName>
</protein>
<evidence type="ECO:0000256" key="4">
    <source>
        <dbReference type="ARBA" id="ARBA00022833"/>
    </source>
</evidence>
<accession>A0A8W8N7Q7</accession>
<sequence length="430" mass="46524">QTHTDWYYYPRRPSFDNRKMAERCPRCSNMVYFAEEIKALGKKWHKLCFKCGNCNKLLDSTTCTEHDGDAFCKSCYGKLFGPKGYGFAGGSSGLSMDTGNPHQQTRSNVSHYSEAQGAPLINQGKPKWGGTDGCPRCGKAVYFAEEVRALGKKFHKLCLACANCNKLLDSTTCNDHNNEIFCKACYTKNFGPKGYGFAGGASGLSMDTGRRHEVTTENVSHLAQAQAAPLMNGRGGSGRFGGGDQCPRCGKQVYFAEEVRALGKKYHKLCLRCASCNKGLDSTNCTDHHDNVYCKNCHGKLFGPKGYGFASGASGLSMDTGNPNEVTKQNVSSYAVAQAAPLLEQDNRRPGNYGSSDMCGRCGKAVFFAEKVMGGGGIYHKACFNCTACGKKLDSTTVTQAEGDIFCKSCYGKHFGPKGFGFGQALQHTG</sequence>
<dbReference type="GO" id="GO:0008307">
    <property type="term" value="F:structural constituent of muscle"/>
    <property type="evidence" value="ECO:0007669"/>
    <property type="project" value="TreeGrafter"/>
</dbReference>
<keyword evidence="2 7" id="KW-0479">Metal-binding</keyword>
<evidence type="ECO:0000256" key="5">
    <source>
        <dbReference type="ARBA" id="ARBA00023038"/>
    </source>
</evidence>
<feature type="domain" description="LIM zinc-binding" evidence="8">
    <location>
        <begin position="244"/>
        <end position="304"/>
    </location>
</feature>
<feature type="domain" description="LIM zinc-binding" evidence="8">
    <location>
        <begin position="132"/>
        <end position="192"/>
    </location>
</feature>
<dbReference type="SMART" id="SM00132">
    <property type="entry name" value="LIM"/>
    <property type="match status" value="4"/>
</dbReference>
<evidence type="ECO:0000256" key="2">
    <source>
        <dbReference type="ARBA" id="ARBA00022723"/>
    </source>
</evidence>
<dbReference type="Proteomes" id="UP000005408">
    <property type="component" value="Unassembled WGS sequence"/>
</dbReference>
<dbReference type="PANTHER" id="PTHR24215">
    <property type="entry name" value="RHO-GTPASE-ACTIVATING PROTEIN LRG1"/>
    <property type="match status" value="1"/>
</dbReference>
<evidence type="ECO:0000256" key="6">
    <source>
        <dbReference type="ARBA" id="ARBA00023242"/>
    </source>
</evidence>
<dbReference type="SUPFAM" id="SSF57716">
    <property type="entry name" value="Glucocorticoid receptor-like (DNA-binding domain)"/>
    <property type="match status" value="8"/>
</dbReference>
<feature type="domain" description="LIM zinc-binding" evidence="8">
    <location>
        <begin position="357"/>
        <end position="417"/>
    </location>
</feature>
<dbReference type="GO" id="GO:0060537">
    <property type="term" value="P:muscle tissue development"/>
    <property type="evidence" value="ECO:0007669"/>
    <property type="project" value="TreeGrafter"/>
</dbReference>
<dbReference type="FunFam" id="2.10.110.10:FF:000001">
    <property type="entry name" value="Cysteine and glycine-rich protein 1"/>
    <property type="match status" value="4"/>
</dbReference>